<protein>
    <recommendedName>
        <fullName evidence="3">Outer membrane protein transport protein (OMPP1/FadL/TodX)</fullName>
    </recommendedName>
</protein>
<dbReference type="AlphaFoldDB" id="A0A1G6H2C6"/>
<dbReference type="Proteomes" id="UP000199452">
    <property type="component" value="Unassembled WGS sequence"/>
</dbReference>
<dbReference type="STRING" id="1640674.SAMN05216323_100635"/>
<dbReference type="EMBL" id="FMYP01000006">
    <property type="protein sequence ID" value="SDB88460.1"/>
    <property type="molecule type" value="Genomic_DNA"/>
</dbReference>
<evidence type="ECO:0000313" key="2">
    <source>
        <dbReference type="Proteomes" id="UP000199452"/>
    </source>
</evidence>
<reference evidence="1 2" key="1">
    <citation type="submission" date="2016-09" db="EMBL/GenBank/DDBJ databases">
        <authorList>
            <person name="Capua I."/>
            <person name="De Benedictis P."/>
            <person name="Joannis T."/>
            <person name="Lombin L.H."/>
            <person name="Cattoli G."/>
        </authorList>
    </citation>
    <scope>NUCLEOTIDE SEQUENCE [LARGE SCALE GENOMIC DNA]</scope>
    <source>
        <strain evidence="1 2">A7P-90m</strain>
    </source>
</reference>
<sequence length="497" mass="55235">MKHILSVVALLISLNSWGQDISDVYRYSSNVYSGTARFSGMAGSIGALGGDFSAVSINPAGLGVYRSNDFSFTPNLNFNRSNSSYQGQVGSDNTFNLGISNIGLALTFSNPVRQEDIGIVSFNFGIGYNKLRDFNSSVTTSGVDVASITDVFLEATKRVPYADRNSLSKENSPFANYNSSYWGLIMAWNNFIIDADATGYISHLANNDIVFQNRLITTSGSQGEYALSFAGNVADKFYFGGTLGIQDLYYKNKTDYSEAAVDGNTGEFQDLNYKQIFETIGSGYNFKLGMIIKPIHSLRIGVAFHTPTFFNLKDRFSSSMDTHVYDVNTLKGYSMDSPLGEYDYNMVTPYKFVASLGYILLDKIAMNIDYEYVDYTVMRLRSGGQSNSFKAENDQISAMVESSSNYRFGAEYHEGIFFLRGGYAYYGSPYKQGYLNSNSNTQVFAGGVGLRTGTFYTDFTYSKTRFTDENFLYNGSEGVVNDKHSQNQFILTFGYKF</sequence>
<dbReference type="Gene3D" id="2.40.160.60">
    <property type="entry name" value="Outer membrane protein transport protein (OMPP1/FadL/TodX)"/>
    <property type="match status" value="1"/>
</dbReference>
<evidence type="ECO:0000313" key="1">
    <source>
        <dbReference type="EMBL" id="SDB88460.1"/>
    </source>
</evidence>
<dbReference type="OrthoDB" id="9765571at2"/>
<proteinExistence type="predicted"/>
<name>A0A1G6H2C6_9BACT</name>
<evidence type="ECO:0008006" key="3">
    <source>
        <dbReference type="Google" id="ProtNLM"/>
    </source>
</evidence>
<gene>
    <name evidence="1" type="ORF">SAMN05216323_100635</name>
</gene>
<accession>A0A1G6H2C6</accession>
<dbReference type="SUPFAM" id="SSF56935">
    <property type="entry name" value="Porins"/>
    <property type="match status" value="1"/>
</dbReference>
<organism evidence="1 2">
    <name type="scientific">Williamwhitmania taraxaci</name>
    <dbReference type="NCBI Taxonomy" id="1640674"/>
    <lineage>
        <taxon>Bacteria</taxon>
        <taxon>Pseudomonadati</taxon>
        <taxon>Bacteroidota</taxon>
        <taxon>Bacteroidia</taxon>
        <taxon>Bacteroidales</taxon>
        <taxon>Williamwhitmaniaceae</taxon>
        <taxon>Williamwhitmania</taxon>
    </lineage>
</organism>
<dbReference type="RefSeq" id="WP_125869743.1">
    <property type="nucleotide sequence ID" value="NZ_FMYP01000006.1"/>
</dbReference>
<keyword evidence="2" id="KW-1185">Reference proteome</keyword>